<dbReference type="EMBL" id="CP022983">
    <property type="protein sequence ID" value="ASV68254.1"/>
    <property type="molecule type" value="Genomic_DNA"/>
</dbReference>
<reference evidence="1 2" key="1">
    <citation type="submission" date="2017-08" db="EMBL/GenBank/DDBJ databases">
        <title>Complete Genome Sequence of Bacillus kochii Oregon-R-modENCODE STRAIN BDGP4, isolated from Drosophila melanogaster gut.</title>
        <authorList>
            <person name="Wan K.H."/>
            <person name="Yu C."/>
            <person name="Park S."/>
            <person name="Hammonds A.S."/>
            <person name="Booth B.W."/>
            <person name="Celniker S.E."/>
        </authorList>
    </citation>
    <scope>NUCLEOTIDE SEQUENCE [LARGE SCALE GENOMIC DNA]</scope>
    <source>
        <strain evidence="1 2">BDGP4</strain>
    </source>
</reference>
<dbReference type="OrthoDB" id="1739831at2"/>
<evidence type="ECO:0000313" key="2">
    <source>
        <dbReference type="Proteomes" id="UP000215137"/>
    </source>
</evidence>
<accession>A0A248TJ66</accession>
<dbReference type="AlphaFoldDB" id="A0A248TJ66"/>
<proteinExistence type="predicted"/>
<dbReference type="RefSeq" id="WP_095371824.1">
    <property type="nucleotide sequence ID" value="NZ_CM126253.1"/>
</dbReference>
<name>A0A248TJ66_9BACI</name>
<organism evidence="1 2">
    <name type="scientific">Cytobacillus kochii</name>
    <dbReference type="NCBI Taxonomy" id="859143"/>
    <lineage>
        <taxon>Bacteria</taxon>
        <taxon>Bacillati</taxon>
        <taxon>Bacillota</taxon>
        <taxon>Bacilli</taxon>
        <taxon>Bacillales</taxon>
        <taxon>Bacillaceae</taxon>
        <taxon>Cytobacillus</taxon>
    </lineage>
</organism>
<evidence type="ECO:0000313" key="1">
    <source>
        <dbReference type="EMBL" id="ASV68254.1"/>
    </source>
</evidence>
<protein>
    <recommendedName>
        <fullName evidence="3">Flagellar protein</fullName>
    </recommendedName>
</protein>
<dbReference type="KEGG" id="bko:CKF48_13530"/>
<sequence>MAEIANCPRCNALFMKNQVSTICQACFKKEEEAYEVVYAFLRKRENRAATMQRITEATGVEEWLLQKFVRSGRLKVAQFPQLGYPCDQCGTLIQEGRICESCRKALQKELEQFEREQDRIKERERTYYSYRGKQS</sequence>
<evidence type="ECO:0008006" key="3">
    <source>
        <dbReference type="Google" id="ProtNLM"/>
    </source>
</evidence>
<dbReference type="Proteomes" id="UP000215137">
    <property type="component" value="Chromosome"/>
</dbReference>
<gene>
    <name evidence="1" type="ORF">CKF48_13530</name>
</gene>
<dbReference type="InterPro" id="IPR022258">
    <property type="entry name" value="Flagellar_operon_YvyF"/>
</dbReference>
<keyword evidence="2" id="KW-1185">Reference proteome</keyword>
<dbReference type="NCBIfam" id="TIGR03826">
    <property type="entry name" value="YvyF"/>
    <property type="match status" value="1"/>
</dbReference>